<proteinExistence type="predicted"/>
<evidence type="ECO:0000256" key="1">
    <source>
        <dbReference type="SAM" id="SignalP"/>
    </source>
</evidence>
<reference evidence="2 3" key="1">
    <citation type="journal article" date="2019" name="Nat. Ecol. Evol.">
        <title>Megaphylogeny resolves global patterns of mushroom evolution.</title>
        <authorList>
            <person name="Varga T."/>
            <person name="Krizsan K."/>
            <person name="Foldi C."/>
            <person name="Dima B."/>
            <person name="Sanchez-Garcia M."/>
            <person name="Sanchez-Ramirez S."/>
            <person name="Szollosi G.J."/>
            <person name="Szarkandi J.G."/>
            <person name="Papp V."/>
            <person name="Albert L."/>
            <person name="Andreopoulos W."/>
            <person name="Angelini C."/>
            <person name="Antonin V."/>
            <person name="Barry K.W."/>
            <person name="Bougher N.L."/>
            <person name="Buchanan P."/>
            <person name="Buyck B."/>
            <person name="Bense V."/>
            <person name="Catcheside P."/>
            <person name="Chovatia M."/>
            <person name="Cooper J."/>
            <person name="Damon W."/>
            <person name="Desjardin D."/>
            <person name="Finy P."/>
            <person name="Geml J."/>
            <person name="Haridas S."/>
            <person name="Hughes K."/>
            <person name="Justo A."/>
            <person name="Karasinski D."/>
            <person name="Kautmanova I."/>
            <person name="Kiss B."/>
            <person name="Kocsube S."/>
            <person name="Kotiranta H."/>
            <person name="LaButti K.M."/>
            <person name="Lechner B.E."/>
            <person name="Liimatainen K."/>
            <person name="Lipzen A."/>
            <person name="Lukacs Z."/>
            <person name="Mihaltcheva S."/>
            <person name="Morgado L.N."/>
            <person name="Niskanen T."/>
            <person name="Noordeloos M.E."/>
            <person name="Ohm R.A."/>
            <person name="Ortiz-Santana B."/>
            <person name="Ovrebo C."/>
            <person name="Racz N."/>
            <person name="Riley R."/>
            <person name="Savchenko A."/>
            <person name="Shiryaev A."/>
            <person name="Soop K."/>
            <person name="Spirin V."/>
            <person name="Szebenyi C."/>
            <person name="Tomsovsky M."/>
            <person name="Tulloss R.E."/>
            <person name="Uehling J."/>
            <person name="Grigoriev I.V."/>
            <person name="Vagvolgyi C."/>
            <person name="Papp T."/>
            <person name="Martin F.M."/>
            <person name="Miettinen O."/>
            <person name="Hibbett D.S."/>
            <person name="Nagy L.G."/>
        </authorList>
    </citation>
    <scope>NUCLEOTIDE SEQUENCE [LARGE SCALE GENOMIC DNA]</scope>
    <source>
        <strain evidence="2 3">CBS 962.96</strain>
    </source>
</reference>
<evidence type="ECO:0000313" key="3">
    <source>
        <dbReference type="Proteomes" id="UP000297245"/>
    </source>
</evidence>
<feature type="non-terminal residue" evidence="2">
    <location>
        <position position="1"/>
    </location>
</feature>
<feature type="signal peptide" evidence="1">
    <location>
        <begin position="1"/>
        <end position="25"/>
    </location>
</feature>
<keyword evidence="1" id="KW-0732">Signal</keyword>
<feature type="chain" id="PRO_5020471895" description="Secreted protein" evidence="1">
    <location>
        <begin position="26"/>
        <end position="89"/>
    </location>
</feature>
<protein>
    <recommendedName>
        <fullName evidence="4">Secreted protein</fullName>
    </recommendedName>
</protein>
<gene>
    <name evidence="2" type="ORF">K435DRAFT_727816</name>
</gene>
<dbReference type="Proteomes" id="UP000297245">
    <property type="component" value="Unassembled WGS sequence"/>
</dbReference>
<accession>A0A4S8LNI9</accession>
<sequence>MLPVALSLYFRVSLLSSVFLKCSEGSLERFKRQAESGRSLNWRAPWPPGRFPTIFVILSNHHISAAIDRVDPPKPSNLQVFWLYDRYHE</sequence>
<dbReference type="AlphaFoldDB" id="A0A4S8LNI9"/>
<evidence type="ECO:0008006" key="4">
    <source>
        <dbReference type="Google" id="ProtNLM"/>
    </source>
</evidence>
<keyword evidence="3" id="KW-1185">Reference proteome</keyword>
<dbReference type="EMBL" id="ML179322">
    <property type="protein sequence ID" value="THU90899.1"/>
    <property type="molecule type" value="Genomic_DNA"/>
</dbReference>
<organism evidence="2 3">
    <name type="scientific">Dendrothele bispora (strain CBS 962.96)</name>
    <dbReference type="NCBI Taxonomy" id="1314807"/>
    <lineage>
        <taxon>Eukaryota</taxon>
        <taxon>Fungi</taxon>
        <taxon>Dikarya</taxon>
        <taxon>Basidiomycota</taxon>
        <taxon>Agaricomycotina</taxon>
        <taxon>Agaricomycetes</taxon>
        <taxon>Agaricomycetidae</taxon>
        <taxon>Agaricales</taxon>
        <taxon>Agaricales incertae sedis</taxon>
        <taxon>Dendrothele</taxon>
    </lineage>
</organism>
<evidence type="ECO:0000313" key="2">
    <source>
        <dbReference type="EMBL" id="THU90899.1"/>
    </source>
</evidence>
<name>A0A4S8LNI9_DENBC</name>